<feature type="domain" description="Xylose isomerase-like TIM barrel" evidence="9">
    <location>
        <begin position="19"/>
        <end position="270"/>
    </location>
</feature>
<keyword evidence="6 10" id="KW-0378">Hydrolase</keyword>
<keyword evidence="4" id="KW-0479">Metal-binding</keyword>
<dbReference type="SUPFAM" id="SSF51658">
    <property type="entry name" value="Xylose isomerase-like"/>
    <property type="match status" value="1"/>
</dbReference>
<dbReference type="InterPro" id="IPR018246">
    <property type="entry name" value="AP_endonuc_F2_Zn_BS"/>
</dbReference>
<dbReference type="InterPro" id="IPR001719">
    <property type="entry name" value="AP_endonuc_2"/>
</dbReference>
<comment type="cofactor">
    <cofactor evidence="1">
        <name>Zn(2+)</name>
        <dbReference type="ChEBI" id="CHEBI:29105"/>
    </cofactor>
</comment>
<dbReference type="RefSeq" id="WP_190930754.1">
    <property type="nucleotide sequence ID" value="NZ_JACXJA010000038.1"/>
</dbReference>
<dbReference type="CDD" id="cd00019">
    <property type="entry name" value="AP2Ec"/>
    <property type="match status" value="1"/>
</dbReference>
<evidence type="ECO:0000256" key="6">
    <source>
        <dbReference type="ARBA" id="ARBA00022801"/>
    </source>
</evidence>
<comment type="similarity">
    <text evidence="2">Belongs to the AP endonuclease 2 family.</text>
</comment>
<dbReference type="PROSITE" id="PS00730">
    <property type="entry name" value="AP_NUCLEASE_F2_2"/>
    <property type="match status" value="1"/>
</dbReference>
<evidence type="ECO:0000256" key="7">
    <source>
        <dbReference type="ARBA" id="ARBA00022833"/>
    </source>
</evidence>
<dbReference type="EMBL" id="JACXJA010000038">
    <property type="protein sequence ID" value="MBD2865129.1"/>
    <property type="molecule type" value="Genomic_DNA"/>
</dbReference>
<dbReference type="NCBIfam" id="TIGR00587">
    <property type="entry name" value="nfo"/>
    <property type="match status" value="1"/>
</dbReference>
<evidence type="ECO:0000256" key="1">
    <source>
        <dbReference type="ARBA" id="ARBA00001947"/>
    </source>
</evidence>
<name>A0A927H354_9BACL</name>
<gene>
    <name evidence="10" type="ORF">IDH45_24410</name>
</gene>
<evidence type="ECO:0000256" key="8">
    <source>
        <dbReference type="ARBA" id="ARBA00023204"/>
    </source>
</evidence>
<proteinExistence type="inferred from homology"/>
<dbReference type="GO" id="GO:0006284">
    <property type="term" value="P:base-excision repair"/>
    <property type="evidence" value="ECO:0007669"/>
    <property type="project" value="TreeGrafter"/>
</dbReference>
<keyword evidence="7" id="KW-0862">Zinc</keyword>
<dbReference type="PROSITE" id="PS51432">
    <property type="entry name" value="AP_NUCLEASE_F2_4"/>
    <property type="match status" value="1"/>
</dbReference>
<keyword evidence="11" id="KW-1185">Reference proteome</keyword>
<dbReference type="InterPro" id="IPR013022">
    <property type="entry name" value="Xyl_isomerase-like_TIM-brl"/>
</dbReference>
<evidence type="ECO:0000256" key="2">
    <source>
        <dbReference type="ARBA" id="ARBA00005340"/>
    </source>
</evidence>
<evidence type="ECO:0000256" key="4">
    <source>
        <dbReference type="ARBA" id="ARBA00022723"/>
    </source>
</evidence>
<dbReference type="GO" id="GO:0008270">
    <property type="term" value="F:zinc ion binding"/>
    <property type="evidence" value="ECO:0007669"/>
    <property type="project" value="InterPro"/>
</dbReference>
<organism evidence="10 11">
    <name type="scientific">Paenibacillus oceani</name>
    <dbReference type="NCBI Taxonomy" id="2772510"/>
    <lineage>
        <taxon>Bacteria</taxon>
        <taxon>Bacillati</taxon>
        <taxon>Bacillota</taxon>
        <taxon>Bacilli</taxon>
        <taxon>Bacillales</taxon>
        <taxon>Paenibacillaceae</taxon>
        <taxon>Paenibacillus</taxon>
    </lineage>
</organism>
<evidence type="ECO:0000313" key="10">
    <source>
        <dbReference type="EMBL" id="MBD2865129.1"/>
    </source>
</evidence>
<evidence type="ECO:0000256" key="3">
    <source>
        <dbReference type="ARBA" id="ARBA00022722"/>
    </source>
</evidence>
<evidence type="ECO:0000313" key="11">
    <source>
        <dbReference type="Proteomes" id="UP000639396"/>
    </source>
</evidence>
<dbReference type="GO" id="GO:0008081">
    <property type="term" value="F:phosphoric diester hydrolase activity"/>
    <property type="evidence" value="ECO:0007669"/>
    <property type="project" value="TreeGrafter"/>
</dbReference>
<dbReference type="EC" id="3.1.21.2" evidence="10"/>
<accession>A0A927H354</accession>
<dbReference type="Gene3D" id="3.20.20.150">
    <property type="entry name" value="Divalent-metal-dependent TIM barrel enzymes"/>
    <property type="match status" value="1"/>
</dbReference>
<sequence length="280" mass="31055">MYFGAHVSIRHGFLEAAKQTHRMGGRAFQFFPKNPRSLSLKTMDRRDAEACAAFCREHDIRSIAHTPYPTNLAADAGERRQIVVRSLLNDLEIADACGAVGVVVHFGIYKGAERLDGYKNIVATLNEVVEQWEGTSQLLIENQSGEHARMGMTFEELTGIRNLCAHPHKVGFCLDTCHAFASGLWDGSNWGEVEAKGVSLGYFDELKAVHLNDSVYPHQSYKDRHANIGKGEIGETSLRKLLESPYLRHIPIVLETPTPEAGTHREEIAKLKFVSGEGNG</sequence>
<dbReference type="Proteomes" id="UP000639396">
    <property type="component" value="Unassembled WGS sequence"/>
</dbReference>
<dbReference type="SMART" id="SM00518">
    <property type="entry name" value="AP2Ec"/>
    <property type="match status" value="1"/>
</dbReference>
<dbReference type="AlphaFoldDB" id="A0A927H354"/>
<dbReference type="PANTHER" id="PTHR21445">
    <property type="entry name" value="ENDONUCLEASE IV ENDODEOXYRIBONUCLEASE IV"/>
    <property type="match status" value="1"/>
</dbReference>
<evidence type="ECO:0000256" key="5">
    <source>
        <dbReference type="ARBA" id="ARBA00022763"/>
    </source>
</evidence>
<keyword evidence="8" id="KW-0234">DNA repair</keyword>
<dbReference type="GO" id="GO:0008833">
    <property type="term" value="F:deoxyribonuclease IV (phage-T4-induced) activity"/>
    <property type="evidence" value="ECO:0007669"/>
    <property type="project" value="UniProtKB-EC"/>
</dbReference>
<keyword evidence="5" id="KW-0227">DNA damage</keyword>
<comment type="caution">
    <text evidence="10">The sequence shown here is derived from an EMBL/GenBank/DDBJ whole genome shotgun (WGS) entry which is preliminary data.</text>
</comment>
<dbReference type="PROSITE" id="PS00731">
    <property type="entry name" value="AP_NUCLEASE_F2_3"/>
    <property type="match status" value="1"/>
</dbReference>
<reference evidence="10" key="1">
    <citation type="submission" date="2020-09" db="EMBL/GenBank/DDBJ databases">
        <title>A novel bacterium of genus Paenibacillus, isolated from South China Sea.</title>
        <authorList>
            <person name="Huang H."/>
            <person name="Mo K."/>
            <person name="Hu Y."/>
        </authorList>
    </citation>
    <scope>NUCLEOTIDE SEQUENCE</scope>
    <source>
        <strain evidence="10">IB182363</strain>
    </source>
</reference>
<dbReference type="GO" id="GO:0003906">
    <property type="term" value="F:DNA-(apurinic or apyrimidinic site) endonuclease activity"/>
    <property type="evidence" value="ECO:0007669"/>
    <property type="project" value="TreeGrafter"/>
</dbReference>
<dbReference type="InterPro" id="IPR036237">
    <property type="entry name" value="Xyl_isomerase-like_sf"/>
</dbReference>
<dbReference type="PANTHER" id="PTHR21445:SF0">
    <property type="entry name" value="APURINIC-APYRIMIDINIC ENDONUCLEASE"/>
    <property type="match status" value="1"/>
</dbReference>
<dbReference type="Pfam" id="PF01261">
    <property type="entry name" value="AP_endonuc_2"/>
    <property type="match status" value="1"/>
</dbReference>
<keyword evidence="3" id="KW-0540">Nuclease</keyword>
<protein>
    <submittedName>
        <fullName evidence="10">Deoxyribonuclease IV</fullName>
        <ecNumber evidence="10">3.1.21.2</ecNumber>
    </submittedName>
</protein>
<evidence type="ECO:0000259" key="9">
    <source>
        <dbReference type="Pfam" id="PF01261"/>
    </source>
</evidence>
<dbReference type="GO" id="GO:0003677">
    <property type="term" value="F:DNA binding"/>
    <property type="evidence" value="ECO:0007669"/>
    <property type="project" value="InterPro"/>
</dbReference>